<name>A0A837KZP4_STRAG</name>
<dbReference type="InterPro" id="IPR010359">
    <property type="entry name" value="IrrE_HExxH"/>
</dbReference>
<feature type="domain" description="IrrE N-terminal-like" evidence="1">
    <location>
        <begin position="9"/>
        <end position="110"/>
    </location>
</feature>
<evidence type="ECO:0000259" key="1">
    <source>
        <dbReference type="Pfam" id="PF06114"/>
    </source>
</evidence>
<accession>A0A837KZP4</accession>
<protein>
    <submittedName>
        <fullName evidence="2">CI-like repressor</fullName>
    </submittedName>
</protein>
<dbReference type="EMBL" id="LBKL01000064">
    <property type="protein sequence ID" value="KLL39043.1"/>
    <property type="molecule type" value="Genomic_DNA"/>
</dbReference>
<reference evidence="2 3" key="1">
    <citation type="journal article" date="2015" name="PLoS ONE">
        <title>Genomic analysis reveals the molecular basis for capsule loss in the group B streptococcus population.</title>
        <authorList>
            <consortium name="DEVANI Consortium"/>
            <person name="Rosini R."/>
            <person name="Campisi E."/>
            <person name="De Chiara M."/>
            <person name="Tettelin H."/>
            <person name="Rinaudo D."/>
            <person name="Toniolo C."/>
            <person name="Metruccio M."/>
            <person name="Guidotti S."/>
            <person name="Sorensen U.B."/>
            <person name="Kilian M."/>
            <person name="Ramirez M."/>
            <person name="Janulczyk R."/>
            <person name="Donati C."/>
            <person name="Grandi G."/>
            <person name="Margarit I."/>
        </authorList>
    </citation>
    <scope>NUCLEOTIDE SEQUENCE [LARGE SCALE GENOMIC DNA]</scope>
    <source>
        <strain evidence="2 3">DK-B-USS-215</strain>
    </source>
</reference>
<evidence type="ECO:0000313" key="2">
    <source>
        <dbReference type="EMBL" id="KLL39043.1"/>
    </source>
</evidence>
<comment type="caution">
    <text evidence="2">The sequence shown here is derived from an EMBL/GenBank/DDBJ whole genome shotgun (WGS) entry which is preliminary data.</text>
</comment>
<gene>
    <name evidence="2" type="ORF">WA04_05425</name>
</gene>
<sequence length="116" mass="14238">MKIDELLKKYKVSLFLFDGGLWERDGFYFPDLRIIYVNDKLSEIDRDKVVLHELGHMINNHNPYDYKRLLLQYENQADKYMIRELLKDYLANHDIYSFDWLKFANHYKISTVWGRR</sequence>
<evidence type="ECO:0000313" key="3">
    <source>
        <dbReference type="Proteomes" id="UP000035346"/>
    </source>
</evidence>
<dbReference type="Proteomes" id="UP000035346">
    <property type="component" value="Unassembled WGS sequence"/>
</dbReference>
<dbReference type="AlphaFoldDB" id="A0A837KZP4"/>
<dbReference type="Pfam" id="PF06114">
    <property type="entry name" value="Peptidase_M78"/>
    <property type="match status" value="1"/>
</dbReference>
<proteinExistence type="predicted"/>
<organism evidence="2 3">
    <name type="scientific">Streptococcus agalactiae</name>
    <dbReference type="NCBI Taxonomy" id="1311"/>
    <lineage>
        <taxon>Bacteria</taxon>
        <taxon>Bacillati</taxon>
        <taxon>Bacillota</taxon>
        <taxon>Bacilli</taxon>
        <taxon>Lactobacillales</taxon>
        <taxon>Streptococcaceae</taxon>
        <taxon>Streptococcus</taxon>
    </lineage>
</organism>